<keyword evidence="4" id="KW-1185">Reference proteome</keyword>
<dbReference type="Gene3D" id="3.40.30.10">
    <property type="entry name" value="Glutaredoxin"/>
    <property type="match status" value="1"/>
</dbReference>
<organism evidence="3 4">
    <name type="scientific">Rhodoferax saidenbachensis</name>
    <dbReference type="NCBI Taxonomy" id="1484693"/>
    <lineage>
        <taxon>Bacteria</taxon>
        <taxon>Pseudomonadati</taxon>
        <taxon>Pseudomonadota</taxon>
        <taxon>Betaproteobacteria</taxon>
        <taxon>Burkholderiales</taxon>
        <taxon>Comamonadaceae</taxon>
        <taxon>Rhodoferax</taxon>
    </lineage>
</organism>
<feature type="signal peptide" evidence="1">
    <location>
        <begin position="1"/>
        <end position="25"/>
    </location>
</feature>
<reference evidence="3 4" key="1">
    <citation type="submission" date="2017-01" db="EMBL/GenBank/DDBJ databases">
        <authorList>
            <person name="Mah S.A."/>
            <person name="Swanson W.J."/>
            <person name="Moy G.W."/>
            <person name="Vacquier V.D."/>
        </authorList>
    </citation>
    <scope>NUCLEOTIDE SEQUENCE [LARGE SCALE GENOMIC DNA]</scope>
    <source>
        <strain evidence="3 4">DSM 22694</strain>
    </source>
</reference>
<dbReference type="InterPro" id="IPR000866">
    <property type="entry name" value="AhpC/TSA"/>
</dbReference>
<dbReference type="InterPro" id="IPR013766">
    <property type="entry name" value="Thioredoxin_domain"/>
</dbReference>
<accession>A0A1P8KAI8</accession>
<keyword evidence="1" id="KW-0732">Signal</keyword>
<dbReference type="KEGG" id="rsb:RS694_11050"/>
<evidence type="ECO:0000313" key="4">
    <source>
        <dbReference type="Proteomes" id="UP000186110"/>
    </source>
</evidence>
<dbReference type="STRING" id="1484693.RS694_11050"/>
<evidence type="ECO:0000259" key="2">
    <source>
        <dbReference type="PROSITE" id="PS51352"/>
    </source>
</evidence>
<dbReference type="GO" id="GO:0016209">
    <property type="term" value="F:antioxidant activity"/>
    <property type="evidence" value="ECO:0007669"/>
    <property type="project" value="InterPro"/>
</dbReference>
<gene>
    <name evidence="3" type="ORF">RS694_11050</name>
</gene>
<name>A0A1P8KAI8_9BURK</name>
<feature type="domain" description="Thioredoxin" evidence="2">
    <location>
        <begin position="28"/>
        <end position="172"/>
    </location>
</feature>
<evidence type="ECO:0000256" key="1">
    <source>
        <dbReference type="SAM" id="SignalP"/>
    </source>
</evidence>
<sequence length="172" mass="18647">MPKKFLTIAQFLAATLLCSPGATWAQTKADVPSAARFDMAAIQGKTLSGETLSSTRIQGKVTVVFYWSTACTVCMNSLPELRANADGWRNKPFVLVTVNLDRNAADWQAYEKIVAQMQAPSPGLISVRPSELPSTLARLPLVLLVDAQGKVVSRYEGRLAPEVWDGVADLLP</sequence>
<dbReference type="Pfam" id="PF00578">
    <property type="entry name" value="AhpC-TSA"/>
    <property type="match status" value="1"/>
</dbReference>
<protein>
    <recommendedName>
        <fullName evidence="2">Thioredoxin domain-containing protein</fullName>
    </recommendedName>
</protein>
<dbReference type="CDD" id="cd02966">
    <property type="entry name" value="TlpA_like_family"/>
    <property type="match status" value="1"/>
</dbReference>
<dbReference type="Proteomes" id="UP000186110">
    <property type="component" value="Chromosome"/>
</dbReference>
<feature type="chain" id="PRO_5010378441" description="Thioredoxin domain-containing protein" evidence="1">
    <location>
        <begin position="26"/>
        <end position="172"/>
    </location>
</feature>
<dbReference type="PANTHER" id="PTHR42852:SF18">
    <property type="entry name" value="CHROMOSOME UNDETERMINED SCAFFOLD_47, WHOLE GENOME SHOTGUN SEQUENCE"/>
    <property type="match status" value="1"/>
</dbReference>
<dbReference type="InterPro" id="IPR036249">
    <property type="entry name" value="Thioredoxin-like_sf"/>
</dbReference>
<dbReference type="PROSITE" id="PS51352">
    <property type="entry name" value="THIOREDOXIN_2"/>
    <property type="match status" value="1"/>
</dbReference>
<dbReference type="AlphaFoldDB" id="A0A1P8KAI8"/>
<dbReference type="eggNOG" id="COG0526">
    <property type="taxonomic scope" value="Bacteria"/>
</dbReference>
<dbReference type="EMBL" id="CP019239">
    <property type="protein sequence ID" value="APW43017.1"/>
    <property type="molecule type" value="Genomic_DNA"/>
</dbReference>
<dbReference type="PANTHER" id="PTHR42852">
    <property type="entry name" value="THIOL:DISULFIDE INTERCHANGE PROTEIN DSBE"/>
    <property type="match status" value="1"/>
</dbReference>
<evidence type="ECO:0000313" key="3">
    <source>
        <dbReference type="EMBL" id="APW43017.1"/>
    </source>
</evidence>
<dbReference type="InterPro" id="IPR050553">
    <property type="entry name" value="Thioredoxin_ResA/DsbE_sf"/>
</dbReference>
<dbReference type="RefSeq" id="WP_051392149.1">
    <property type="nucleotide sequence ID" value="NZ_CP019239.1"/>
</dbReference>
<dbReference type="GO" id="GO:0016491">
    <property type="term" value="F:oxidoreductase activity"/>
    <property type="evidence" value="ECO:0007669"/>
    <property type="project" value="InterPro"/>
</dbReference>
<dbReference type="SUPFAM" id="SSF52833">
    <property type="entry name" value="Thioredoxin-like"/>
    <property type="match status" value="1"/>
</dbReference>
<proteinExistence type="predicted"/>